<protein>
    <recommendedName>
        <fullName evidence="2">TOG domain-containing protein</fullName>
    </recommendedName>
</protein>
<feature type="region of interest" description="Disordered" evidence="1">
    <location>
        <begin position="435"/>
        <end position="486"/>
    </location>
</feature>
<evidence type="ECO:0000313" key="3">
    <source>
        <dbReference type="EMBL" id="CAK7930544.1"/>
    </source>
</evidence>
<sequence>MEDGFRTSIAARKDRLCKLVSGFAVAQLGVSAALATTTCVNLVWAALRRCVMARGPVGDASMRKRSKERDGCVRQHVGSCGSVVPGKRRRSAAAASTEEPKLTVGEPKLTVEEQEVTVEEQTTTGGEDVTVKEQEMTVGEHKSGGCVLAQAVGEQVLTVGEQKDRLVQEHVCLPDGAPEHELFLVSIKTMQELEESVDVVAEAKEVDVVLQQRLQQQQMTTDDVDVAWGHEFAALDSLRRFAKCHHDQARRQLDNGVLVKFVLPAASNLRSIMARNALLCVQELILGLKAEMTAYYNVVVPVLLNRACSKKQFLRDLARDVLDTALRAGADEEFLNPLLSTATTEKNAQIVGVAGVYMSKCIVRMDHAHLQTYVLETRSSFFDEMASFLNCKAVECKTATRRSCQHTRRVIGNEAFIALAKEKLKGTALSDMLRASETRKSAEPGQTKMSIRERVLQLKKQQQQQQQRQRSEGNDALVTVATSPPL</sequence>
<feature type="region of interest" description="Disordered" evidence="1">
    <location>
        <begin position="83"/>
        <end position="103"/>
    </location>
</feature>
<feature type="domain" description="TOG" evidence="2">
    <location>
        <begin position="199"/>
        <end position="445"/>
    </location>
</feature>
<dbReference type="Gene3D" id="1.25.10.10">
    <property type="entry name" value="Leucine-rich Repeat Variant"/>
    <property type="match status" value="1"/>
</dbReference>
<evidence type="ECO:0000256" key="1">
    <source>
        <dbReference type="SAM" id="MobiDB-lite"/>
    </source>
</evidence>
<dbReference type="EMBL" id="CAKLBY020000168">
    <property type="protein sequence ID" value="CAK7930544.1"/>
    <property type="molecule type" value="Genomic_DNA"/>
</dbReference>
<reference evidence="3" key="1">
    <citation type="submission" date="2024-01" db="EMBL/GenBank/DDBJ databases">
        <authorList>
            <person name="Webb A."/>
        </authorList>
    </citation>
    <scope>NUCLEOTIDE SEQUENCE</scope>
    <source>
        <strain evidence="3">Pm1</strain>
    </source>
</reference>
<dbReference type="Pfam" id="PF12348">
    <property type="entry name" value="CLASP_N"/>
    <property type="match status" value="1"/>
</dbReference>
<feature type="compositionally biased region" description="Low complexity" evidence="1">
    <location>
        <begin position="458"/>
        <end position="468"/>
    </location>
</feature>
<comment type="caution">
    <text evidence="3">The sequence shown here is derived from an EMBL/GenBank/DDBJ whole genome shotgun (WGS) entry which is preliminary data.</text>
</comment>
<dbReference type="Proteomes" id="UP001162060">
    <property type="component" value="Unassembled WGS sequence"/>
</dbReference>
<proteinExistence type="predicted"/>
<dbReference type="InterPro" id="IPR024395">
    <property type="entry name" value="CLASP_N_dom"/>
</dbReference>
<dbReference type="InterPro" id="IPR011989">
    <property type="entry name" value="ARM-like"/>
</dbReference>
<gene>
    <name evidence="3" type="ORF">PM001_LOCUS15694</name>
</gene>
<evidence type="ECO:0000313" key="4">
    <source>
        <dbReference type="Proteomes" id="UP001162060"/>
    </source>
</evidence>
<evidence type="ECO:0000259" key="2">
    <source>
        <dbReference type="SMART" id="SM01349"/>
    </source>
</evidence>
<dbReference type="AlphaFoldDB" id="A0AAV1U732"/>
<dbReference type="InterPro" id="IPR034085">
    <property type="entry name" value="TOG"/>
</dbReference>
<name>A0AAV1U732_9STRA</name>
<accession>A0AAV1U732</accession>
<organism evidence="3 4">
    <name type="scientific">Peronospora matthiolae</name>
    <dbReference type="NCBI Taxonomy" id="2874970"/>
    <lineage>
        <taxon>Eukaryota</taxon>
        <taxon>Sar</taxon>
        <taxon>Stramenopiles</taxon>
        <taxon>Oomycota</taxon>
        <taxon>Peronosporomycetes</taxon>
        <taxon>Peronosporales</taxon>
        <taxon>Peronosporaceae</taxon>
        <taxon>Peronospora</taxon>
    </lineage>
</organism>
<dbReference type="SMART" id="SM01349">
    <property type="entry name" value="TOG"/>
    <property type="match status" value="1"/>
</dbReference>